<evidence type="ECO:0000313" key="2">
    <source>
        <dbReference type="EMBL" id="TDO42137.1"/>
    </source>
</evidence>
<dbReference type="Pfam" id="PF12770">
    <property type="entry name" value="CHAT"/>
    <property type="match status" value="1"/>
</dbReference>
<sequence length="1060" mass="112751">MSTIEELTAELDRRGAGTPEFDEACADLCLAYLQRAVDHDNPADLDLAVRAGEGASDRGDPWVRHALAWAYGCRWDLAADTADRDRAIEHWLAVLEVVEDPAGLTECGRLLGERGDSGKDIGDASASIDLLERAVAAGEGSWWYLGNAYLLRWRLAHDLDDLRRATRNLDRGLADPPSPEWLISSWVDRLTVAREMLEAETADDPARTPPSATELLQLVAEARRAWQSGAGEPGDRARLAGIMGASSLIAAQAHPETIDAAWVREMAEAARDLRDAPPGWDQQMTTMQALAMYTQQARSAGRLPEDALDTLVGPLRDGTADDGLGTELQGVATLFMAARAVQSGDRRSLRTAVDRLLASADPEDRLLGTVVDVADRAQHGDALARDDLAGLVVRVRAEPLSYVARQVITPLLTMIESAVTGNDGTYRPVDRTPIPTGDVPAADRALQALIGPAQAARTRHDIAALRECADRLDELIAVFPPGHLLRLVALGLAVLIGDSLLHDEPGDQDAARRVLRWTEEGLRVAAGPHHPRWSSFALSRGAALRHLDGGDRAESRRCGLAALRGLAWQVLLQSGTDDAVLMAGQAGAVARRVAGWCQADGAIDDLIAALDTGRGLVLHAATASRTVAERLIEAGHPDLAEQWRESAGYGRDAVTGDPLNPDGATGREVPDELRARVMRVLDLSSPTPASIAEIRAGLAATGSDALVYLMPSSVEQPGAAIVVPRAGEPSTLLLPGLITGPGSRLVETAARVRDAGPADGDERPEAGPDDLCRWAWRSAMDPLLHRSGLRRDDGGPLRLVLVPTGALSSVPWHAAFRADGEQRRYAIEEAVFSYAVSGRAFVESSREPARTVKSVLIVGDPTGDLPFAGEEAQAIGAAFYPDAVFAGSPREVLGWIGASATGPSLLHLACHGRTDPARPADASLRLAGGDLTARRLLDASRTAELEIEQVFLAACTTGLTGVDHDEAFSLATAFLAAGARTAFGSLWPVPDAETSALMFMVHHHLAAGHAPADALHRAQLWMLDSQRVTPAGMPPALARHCTGSAPAAPRCWAAFTHQGR</sequence>
<dbReference type="EMBL" id="SNWR01000001">
    <property type="protein sequence ID" value="TDO42137.1"/>
    <property type="molecule type" value="Genomic_DNA"/>
</dbReference>
<proteinExistence type="predicted"/>
<dbReference type="OrthoDB" id="3206999at2"/>
<evidence type="ECO:0000259" key="1">
    <source>
        <dbReference type="Pfam" id="PF12770"/>
    </source>
</evidence>
<comment type="caution">
    <text evidence="2">The sequence shown here is derived from an EMBL/GenBank/DDBJ whole genome shotgun (WGS) entry which is preliminary data.</text>
</comment>
<gene>
    <name evidence="2" type="ORF">C8E87_5901</name>
</gene>
<protein>
    <submittedName>
        <fullName evidence="2">CHAT domain-containing protein</fullName>
    </submittedName>
</protein>
<reference evidence="2 3" key="1">
    <citation type="submission" date="2019-03" db="EMBL/GenBank/DDBJ databases">
        <title>Sequencing the genomes of 1000 actinobacteria strains.</title>
        <authorList>
            <person name="Klenk H.-P."/>
        </authorList>
    </citation>
    <scope>NUCLEOTIDE SEQUENCE [LARGE SCALE GENOMIC DNA]</scope>
    <source>
        <strain evidence="2 3">DSM 43805</strain>
    </source>
</reference>
<organism evidence="2 3">
    <name type="scientific">Paractinoplanes brasiliensis</name>
    <dbReference type="NCBI Taxonomy" id="52695"/>
    <lineage>
        <taxon>Bacteria</taxon>
        <taxon>Bacillati</taxon>
        <taxon>Actinomycetota</taxon>
        <taxon>Actinomycetes</taxon>
        <taxon>Micromonosporales</taxon>
        <taxon>Micromonosporaceae</taxon>
        <taxon>Paractinoplanes</taxon>
    </lineage>
</organism>
<dbReference type="AlphaFoldDB" id="A0A4R6K0A1"/>
<name>A0A4R6K0A1_9ACTN</name>
<dbReference type="RefSeq" id="WP_133876071.1">
    <property type="nucleotide sequence ID" value="NZ_BOMD01000095.1"/>
</dbReference>
<keyword evidence="3" id="KW-1185">Reference proteome</keyword>
<feature type="domain" description="CHAT" evidence="1">
    <location>
        <begin position="770"/>
        <end position="1059"/>
    </location>
</feature>
<dbReference type="InterPro" id="IPR024983">
    <property type="entry name" value="CHAT_dom"/>
</dbReference>
<accession>A0A4R6K0A1</accession>
<dbReference type="Proteomes" id="UP000294901">
    <property type="component" value="Unassembled WGS sequence"/>
</dbReference>
<evidence type="ECO:0000313" key="3">
    <source>
        <dbReference type="Proteomes" id="UP000294901"/>
    </source>
</evidence>